<accession>A0A926ZH34</accession>
<feature type="coiled-coil region" evidence="6">
    <location>
        <begin position="249"/>
        <end position="353"/>
    </location>
</feature>
<dbReference type="Pfam" id="PF25917">
    <property type="entry name" value="BSH_RND"/>
    <property type="match status" value="1"/>
</dbReference>
<dbReference type="Gene3D" id="1.10.287.470">
    <property type="entry name" value="Helix hairpin bin"/>
    <property type="match status" value="1"/>
</dbReference>
<keyword evidence="5 8" id="KW-0472">Membrane</keyword>
<dbReference type="NCBIfam" id="TIGR03794">
    <property type="entry name" value="NHLM_micro_HlyD"/>
    <property type="match status" value="1"/>
</dbReference>
<sequence length="541" mass="60316">MVFNRDSKKESIFRQESLERLSSPERLDQLMQVLAPKDWLALTVFGGLTAIGLVWSILGRIPIAIEGRAIFLQPRQVVDLQSSIGGRIQSLKVTGGQCVKKDELLATINPLEMQKQLQLAKEKLLQLQKQTGETSLVSKQRMELEKIAIAVSQESLQRRLQDAQAMTPILKERGLNAIAKQKLSLQQRLQEAQSFAPTLKEKGLTAIQQQRLSLQQRLKDARALVPVLEQRLKKRRELAVNGAISTDTVLQVEKEYNQGVQDIAELEAQLKQLDLTEAQTQQSYQQNVNNIGELQAQLQELELQSVRTEREYLDNLRSINEIQAQLQELNTKYKRLEQENLEISNRRIQEIQEVGREVIILEQRVTENSQILSSQDGCILELTAAVGQVIQPGSRLGNMRIGSEQKLGLAIAYFSIKDGKQIQPGMPVLITPDTVQRERFGGIVGQVTEVSPLAVTAEGTVATIGNSEVVKSLISQTGAAIQVTANLQTEDRNPTGYKWSSSKGPNSKITPGTTATVRVTVDERSPITFLLPFLREILGTK</sequence>
<gene>
    <name evidence="10" type="ORF">H6G03_14075</name>
</gene>
<dbReference type="InterPro" id="IPR022275">
    <property type="entry name" value="NHPM_bacteriocin_SS_HylD"/>
</dbReference>
<dbReference type="GO" id="GO:0016020">
    <property type="term" value="C:membrane"/>
    <property type="evidence" value="ECO:0007669"/>
    <property type="project" value="UniProtKB-SubCell"/>
</dbReference>
<evidence type="ECO:0000256" key="3">
    <source>
        <dbReference type="ARBA" id="ARBA00022692"/>
    </source>
</evidence>
<dbReference type="Proteomes" id="UP000641646">
    <property type="component" value="Unassembled WGS sequence"/>
</dbReference>
<dbReference type="SUPFAM" id="SSF111369">
    <property type="entry name" value="HlyD-like secretion proteins"/>
    <property type="match status" value="1"/>
</dbReference>
<keyword evidence="4 8" id="KW-1133">Transmembrane helix</keyword>
<evidence type="ECO:0000256" key="6">
    <source>
        <dbReference type="SAM" id="Coils"/>
    </source>
</evidence>
<dbReference type="InterPro" id="IPR050739">
    <property type="entry name" value="MFP"/>
</dbReference>
<dbReference type="PANTHER" id="PTHR30386:SF26">
    <property type="entry name" value="TRANSPORT PROTEIN COMB"/>
    <property type="match status" value="1"/>
</dbReference>
<comment type="similarity">
    <text evidence="2">Belongs to the membrane fusion protein (MFP) (TC 8.A.1) family.</text>
</comment>
<name>A0A926ZH34_9CYAN</name>
<dbReference type="RefSeq" id="WP_190465021.1">
    <property type="nucleotide sequence ID" value="NZ_JACJPW010000032.1"/>
</dbReference>
<keyword evidence="3 8" id="KW-0812">Transmembrane</keyword>
<protein>
    <submittedName>
        <fullName evidence="10">NHLP bacteriocin system secretion protein</fullName>
    </submittedName>
</protein>
<feature type="transmembrane region" description="Helical" evidence="8">
    <location>
        <begin position="39"/>
        <end position="58"/>
    </location>
</feature>
<feature type="domain" description="Multidrug resistance protein MdtA-like barrel-sandwich hybrid" evidence="9">
    <location>
        <begin position="77"/>
        <end position="396"/>
    </location>
</feature>
<evidence type="ECO:0000256" key="5">
    <source>
        <dbReference type="ARBA" id="ARBA00023136"/>
    </source>
</evidence>
<feature type="region of interest" description="Disordered" evidence="7">
    <location>
        <begin position="492"/>
        <end position="511"/>
    </location>
</feature>
<evidence type="ECO:0000256" key="7">
    <source>
        <dbReference type="SAM" id="MobiDB-lite"/>
    </source>
</evidence>
<evidence type="ECO:0000256" key="1">
    <source>
        <dbReference type="ARBA" id="ARBA00004167"/>
    </source>
</evidence>
<dbReference type="PANTHER" id="PTHR30386">
    <property type="entry name" value="MEMBRANE FUSION SUBUNIT OF EMRAB-TOLC MULTIDRUG EFFLUX PUMP"/>
    <property type="match status" value="1"/>
</dbReference>
<dbReference type="Gene3D" id="2.40.30.170">
    <property type="match status" value="1"/>
</dbReference>
<evidence type="ECO:0000259" key="9">
    <source>
        <dbReference type="Pfam" id="PF25917"/>
    </source>
</evidence>
<dbReference type="Gene3D" id="2.40.50.100">
    <property type="match status" value="1"/>
</dbReference>
<proteinExistence type="inferred from homology"/>
<evidence type="ECO:0000313" key="10">
    <source>
        <dbReference type="EMBL" id="MBD2182214.1"/>
    </source>
</evidence>
<dbReference type="AlphaFoldDB" id="A0A926ZH34"/>
<evidence type="ECO:0000313" key="11">
    <source>
        <dbReference type="Proteomes" id="UP000641646"/>
    </source>
</evidence>
<keyword evidence="11" id="KW-1185">Reference proteome</keyword>
<keyword evidence="6" id="KW-0175">Coiled coil</keyword>
<feature type="compositionally biased region" description="Polar residues" evidence="7">
    <location>
        <begin position="498"/>
        <end position="511"/>
    </location>
</feature>
<reference evidence="10" key="1">
    <citation type="journal article" date="2015" name="ISME J.">
        <title>Draft Genome Sequence of Streptomyces incarnatus NRRL8089, which Produces the Nucleoside Antibiotic Sinefungin.</title>
        <authorList>
            <person name="Oshima K."/>
            <person name="Hattori M."/>
            <person name="Shimizu H."/>
            <person name="Fukuda K."/>
            <person name="Nemoto M."/>
            <person name="Inagaki K."/>
            <person name="Tamura T."/>
        </authorList>
    </citation>
    <scope>NUCLEOTIDE SEQUENCE</scope>
    <source>
        <strain evidence="10">FACHB-1375</strain>
    </source>
</reference>
<comment type="caution">
    <text evidence="10">The sequence shown here is derived from an EMBL/GenBank/DDBJ whole genome shotgun (WGS) entry which is preliminary data.</text>
</comment>
<evidence type="ECO:0000256" key="8">
    <source>
        <dbReference type="SAM" id="Phobius"/>
    </source>
</evidence>
<evidence type="ECO:0000256" key="4">
    <source>
        <dbReference type="ARBA" id="ARBA00022989"/>
    </source>
</evidence>
<reference evidence="10" key="2">
    <citation type="submission" date="2020-08" db="EMBL/GenBank/DDBJ databases">
        <authorList>
            <person name="Chen M."/>
            <person name="Teng W."/>
            <person name="Zhao L."/>
            <person name="Hu C."/>
            <person name="Zhou Y."/>
            <person name="Han B."/>
            <person name="Song L."/>
            <person name="Shu W."/>
        </authorList>
    </citation>
    <scope>NUCLEOTIDE SEQUENCE</scope>
    <source>
        <strain evidence="10">FACHB-1375</strain>
    </source>
</reference>
<comment type="subcellular location">
    <subcellularLocation>
        <location evidence="1">Membrane</location>
        <topology evidence="1">Single-pass membrane protein</topology>
    </subcellularLocation>
</comment>
<evidence type="ECO:0000256" key="2">
    <source>
        <dbReference type="ARBA" id="ARBA00009477"/>
    </source>
</evidence>
<dbReference type="InterPro" id="IPR058625">
    <property type="entry name" value="MdtA-like_BSH"/>
</dbReference>
<organism evidence="10 11">
    <name type="scientific">Aerosakkonema funiforme FACHB-1375</name>
    <dbReference type="NCBI Taxonomy" id="2949571"/>
    <lineage>
        <taxon>Bacteria</taxon>
        <taxon>Bacillati</taxon>
        <taxon>Cyanobacteriota</taxon>
        <taxon>Cyanophyceae</taxon>
        <taxon>Oscillatoriophycideae</taxon>
        <taxon>Aerosakkonematales</taxon>
        <taxon>Aerosakkonemataceae</taxon>
        <taxon>Aerosakkonema</taxon>
    </lineage>
</organism>
<dbReference type="EMBL" id="JACJPW010000032">
    <property type="protein sequence ID" value="MBD2182214.1"/>
    <property type="molecule type" value="Genomic_DNA"/>
</dbReference>